<proteinExistence type="predicted"/>
<dbReference type="Proteomes" id="UP000518605">
    <property type="component" value="Unassembled WGS sequence"/>
</dbReference>
<protein>
    <submittedName>
        <fullName evidence="1">Uncharacterized protein</fullName>
    </submittedName>
</protein>
<reference evidence="1 2" key="1">
    <citation type="submission" date="2020-08" db="EMBL/GenBank/DDBJ databases">
        <title>Genomic Encyclopedia of Type Strains, Phase III (KMG-III): the genomes of soil and plant-associated and newly described type strains.</title>
        <authorList>
            <person name="Whitman W."/>
        </authorList>
    </citation>
    <scope>NUCLEOTIDE SEQUENCE [LARGE SCALE GENOMIC DNA]</scope>
    <source>
        <strain evidence="1 2">CECT 8234</strain>
    </source>
</reference>
<organism evidence="1 2">
    <name type="scientific">Paenibacillus endophyticus</name>
    <dbReference type="NCBI Taxonomy" id="1294268"/>
    <lineage>
        <taxon>Bacteria</taxon>
        <taxon>Bacillati</taxon>
        <taxon>Bacillota</taxon>
        <taxon>Bacilli</taxon>
        <taxon>Bacillales</taxon>
        <taxon>Paenibacillaceae</taxon>
        <taxon>Paenibacillus</taxon>
    </lineage>
</organism>
<accession>A0A7W5CDP0</accession>
<keyword evidence="2" id="KW-1185">Reference proteome</keyword>
<comment type="caution">
    <text evidence="1">The sequence shown here is derived from an EMBL/GenBank/DDBJ whole genome shotgun (WGS) entry which is preliminary data.</text>
</comment>
<sequence length="39" mass="4543">MMQEIVEKYAPNVAKHPFEYSFLELWEANEEGPPSRTSS</sequence>
<gene>
    <name evidence="1" type="ORF">FHS16_005927</name>
</gene>
<name>A0A7W5CDP0_9BACL</name>
<evidence type="ECO:0000313" key="2">
    <source>
        <dbReference type="Proteomes" id="UP000518605"/>
    </source>
</evidence>
<evidence type="ECO:0000313" key="1">
    <source>
        <dbReference type="EMBL" id="MBB3155811.1"/>
    </source>
</evidence>
<dbReference type="EMBL" id="JACHXW010000029">
    <property type="protein sequence ID" value="MBB3155811.1"/>
    <property type="molecule type" value="Genomic_DNA"/>
</dbReference>
<dbReference type="AlphaFoldDB" id="A0A7W5CDP0"/>